<keyword evidence="3" id="KW-1185">Reference proteome</keyword>
<gene>
    <name evidence="2" type="ORF">RND81_11G199500</name>
</gene>
<organism evidence="2 3">
    <name type="scientific">Saponaria officinalis</name>
    <name type="common">Common soapwort</name>
    <name type="synonym">Lychnis saponaria</name>
    <dbReference type="NCBI Taxonomy" id="3572"/>
    <lineage>
        <taxon>Eukaryota</taxon>
        <taxon>Viridiplantae</taxon>
        <taxon>Streptophyta</taxon>
        <taxon>Embryophyta</taxon>
        <taxon>Tracheophyta</taxon>
        <taxon>Spermatophyta</taxon>
        <taxon>Magnoliopsida</taxon>
        <taxon>eudicotyledons</taxon>
        <taxon>Gunneridae</taxon>
        <taxon>Pentapetalae</taxon>
        <taxon>Caryophyllales</taxon>
        <taxon>Caryophyllaceae</taxon>
        <taxon>Caryophylleae</taxon>
        <taxon>Saponaria</taxon>
    </lineage>
</organism>
<dbReference type="EMBL" id="JBDFQZ010000011">
    <property type="protein sequence ID" value="KAK9678258.1"/>
    <property type="molecule type" value="Genomic_DNA"/>
</dbReference>
<reference evidence="2 3" key="1">
    <citation type="submission" date="2024-03" db="EMBL/GenBank/DDBJ databases">
        <title>WGS assembly of Saponaria officinalis var. Norfolk2.</title>
        <authorList>
            <person name="Jenkins J."/>
            <person name="Shu S."/>
            <person name="Grimwood J."/>
            <person name="Barry K."/>
            <person name="Goodstein D."/>
            <person name="Schmutz J."/>
            <person name="Leebens-Mack J."/>
            <person name="Osbourn A."/>
        </authorList>
    </citation>
    <scope>NUCLEOTIDE SEQUENCE [LARGE SCALE GENOMIC DNA]</scope>
    <source>
        <strain evidence="3">cv. Norfolk2</strain>
        <strain evidence="2">JIC</strain>
        <tissue evidence="2">Leaf</tissue>
    </source>
</reference>
<sequence>MERKHNPKKSSGKNTKVHMLDMDLREILREHALRYLPAKALLRSRAVCRDWKLQISTPFCAHNQSVSCRSFSGIFVQSPEGSPFFVSLDQMAYGVPDQELMFLPERVNVKASTNGLLCCVNCAYDKVYYVCNPATQQWKKLPKSLVDHGSDPAIALVFEPSVLSFTADFKVICVFASTDIEGSYEFDIYSSDRDSWKVSSEMYFVNSCISKQVRPQRIEFGRSMYFDGVVYWPMSCYKTLSFAMKTQKASEMPGYGYGVEHSNTSSSLHLGTMDGKLCTTSIANQSISVTVIHSRHANTMSAHSSMTKSRRSHVSRLDIEEAKLLGGDRPQVLITWDGIVVFRAGRKVFSHDMKTHETKVLAHGGRNADGSYVVLPYVNSLVALD</sequence>
<dbReference type="Proteomes" id="UP001443914">
    <property type="component" value="Unassembled WGS sequence"/>
</dbReference>
<dbReference type="SUPFAM" id="SSF81383">
    <property type="entry name" value="F-box domain"/>
    <property type="match status" value="1"/>
</dbReference>
<name>A0AAW1HNH7_SAPOF</name>
<feature type="domain" description="F-box protein At3g26010-like beta-propeller" evidence="1">
    <location>
        <begin position="107"/>
        <end position="234"/>
    </location>
</feature>
<evidence type="ECO:0000313" key="3">
    <source>
        <dbReference type="Proteomes" id="UP001443914"/>
    </source>
</evidence>
<dbReference type="InterPro" id="IPR036047">
    <property type="entry name" value="F-box-like_dom_sf"/>
</dbReference>
<dbReference type="Pfam" id="PF24750">
    <property type="entry name" value="b-prop_At3g26010-like"/>
    <property type="match status" value="1"/>
</dbReference>
<dbReference type="InterPro" id="IPR017451">
    <property type="entry name" value="F-box-assoc_interact_dom"/>
</dbReference>
<dbReference type="NCBIfam" id="TIGR01640">
    <property type="entry name" value="F_box_assoc_1"/>
    <property type="match status" value="1"/>
</dbReference>
<comment type="caution">
    <text evidence="2">The sequence shown here is derived from an EMBL/GenBank/DDBJ whole genome shotgun (WGS) entry which is preliminary data.</text>
</comment>
<dbReference type="AlphaFoldDB" id="A0AAW1HNH7"/>
<dbReference type="PANTHER" id="PTHR31672:SF13">
    <property type="entry name" value="F-BOX PROTEIN CPR30-LIKE"/>
    <property type="match status" value="1"/>
</dbReference>
<evidence type="ECO:0000313" key="2">
    <source>
        <dbReference type="EMBL" id="KAK9678257.1"/>
    </source>
</evidence>
<dbReference type="EMBL" id="JBDFQZ010000011">
    <property type="protein sequence ID" value="KAK9678257.1"/>
    <property type="molecule type" value="Genomic_DNA"/>
</dbReference>
<proteinExistence type="predicted"/>
<protein>
    <recommendedName>
        <fullName evidence="1">F-box protein At3g26010-like beta-propeller domain-containing protein</fullName>
    </recommendedName>
</protein>
<accession>A0AAW1HNH7</accession>
<dbReference type="PANTHER" id="PTHR31672">
    <property type="entry name" value="BNACNNG10540D PROTEIN"/>
    <property type="match status" value="1"/>
</dbReference>
<dbReference type="InterPro" id="IPR056592">
    <property type="entry name" value="Beta-prop_At3g26010-like"/>
</dbReference>
<evidence type="ECO:0000259" key="1">
    <source>
        <dbReference type="Pfam" id="PF24750"/>
    </source>
</evidence>
<dbReference type="InterPro" id="IPR050796">
    <property type="entry name" value="SCF_F-box_component"/>
</dbReference>